<dbReference type="Pfam" id="PF00753">
    <property type="entry name" value="Lactamase_B"/>
    <property type="match status" value="1"/>
</dbReference>
<dbReference type="PANTHER" id="PTHR43546">
    <property type="entry name" value="UPF0173 METAL-DEPENDENT HYDROLASE MJ1163-RELATED"/>
    <property type="match status" value="1"/>
</dbReference>
<evidence type="ECO:0000313" key="2">
    <source>
        <dbReference type="EMBL" id="BBX34063.1"/>
    </source>
</evidence>
<dbReference type="Gene3D" id="3.60.15.10">
    <property type="entry name" value="Ribonuclease Z/Hydroxyacylglutathione hydrolase-like"/>
    <property type="match status" value="1"/>
</dbReference>
<reference evidence="2 3" key="1">
    <citation type="journal article" date="2019" name="Emerg. Microbes Infect.">
        <title>Comprehensive subspecies identification of 175 nontuberculous mycobacteria species based on 7547 genomic profiles.</title>
        <authorList>
            <person name="Matsumoto Y."/>
            <person name="Kinjo T."/>
            <person name="Motooka D."/>
            <person name="Nabeya D."/>
            <person name="Jung N."/>
            <person name="Uechi K."/>
            <person name="Horii T."/>
            <person name="Iida T."/>
            <person name="Fujita J."/>
            <person name="Nakamura S."/>
        </authorList>
    </citation>
    <scope>NUCLEOTIDE SEQUENCE [LARGE SCALE GENOMIC DNA]</scope>
    <source>
        <strain evidence="2 3">JCM 12375</strain>
    </source>
</reference>
<dbReference type="InterPro" id="IPR001279">
    <property type="entry name" value="Metallo-B-lactamas"/>
</dbReference>
<dbReference type="EMBL" id="AP022567">
    <property type="protein sequence ID" value="BBX34063.1"/>
    <property type="molecule type" value="Genomic_DNA"/>
</dbReference>
<dbReference type="PANTHER" id="PTHR43546:SF3">
    <property type="entry name" value="UPF0173 METAL-DEPENDENT HYDROLASE MJ1163"/>
    <property type="match status" value="1"/>
</dbReference>
<accession>A0ABM7HU06</accession>
<proteinExistence type="predicted"/>
<dbReference type="SMART" id="SM00849">
    <property type="entry name" value="Lactamase_B"/>
    <property type="match status" value="1"/>
</dbReference>
<sequence>MGAMRLKPGRPDLADYDRFFDAPPATPESAVRVTWAGVTTLLIDDGRSAVMTDGFFSRPNLLSVGLRKLAPSAPRIAGCLARLGVDRLDAVLPVHTHFDHAMDSAVVAEHTGARLVGGTSAAQIGAGQGLAPDRVVTVTPGEPVRLGGYDVTLFSSEHCPPDRFPGTITAPVVPPVKASAYKCGEAWSTFLRHRDSDSRLLIVGSAGAVPGALAGQQADVVYLGVGQLGLQSEEYFESYWAETVRAVGARRVVLIHWDDFFRPLDKPLRALPYAGDDLDVSMRTLTRLAERDGVCLHLPTLWEPSDPWVS</sequence>
<evidence type="ECO:0000313" key="3">
    <source>
        <dbReference type="Proteomes" id="UP000465622"/>
    </source>
</evidence>
<dbReference type="InterPro" id="IPR050114">
    <property type="entry name" value="UPF0173_UPF0282_UlaG_hydrolase"/>
</dbReference>
<organism evidence="2 3">
    <name type="scientific">Mycolicibacterium mageritense</name>
    <name type="common">Mycobacterium mageritense</name>
    <dbReference type="NCBI Taxonomy" id="53462"/>
    <lineage>
        <taxon>Bacteria</taxon>
        <taxon>Bacillati</taxon>
        <taxon>Actinomycetota</taxon>
        <taxon>Actinomycetes</taxon>
        <taxon>Mycobacteriales</taxon>
        <taxon>Mycobacteriaceae</taxon>
        <taxon>Mycolicibacterium</taxon>
    </lineage>
</organism>
<dbReference type="SUPFAM" id="SSF56281">
    <property type="entry name" value="Metallo-hydrolase/oxidoreductase"/>
    <property type="match status" value="1"/>
</dbReference>
<feature type="domain" description="Metallo-beta-lactamase" evidence="1">
    <location>
        <begin position="37"/>
        <end position="256"/>
    </location>
</feature>
<name>A0ABM7HU06_MYCME</name>
<dbReference type="Proteomes" id="UP000465622">
    <property type="component" value="Chromosome"/>
</dbReference>
<keyword evidence="3" id="KW-1185">Reference proteome</keyword>
<evidence type="ECO:0000259" key="1">
    <source>
        <dbReference type="SMART" id="SM00849"/>
    </source>
</evidence>
<gene>
    <name evidence="2" type="ORF">MMAGJ_33450</name>
</gene>
<protein>
    <submittedName>
        <fullName evidence="2">MBL fold metallo-hydrolase</fullName>
    </submittedName>
</protein>
<dbReference type="InterPro" id="IPR036866">
    <property type="entry name" value="RibonucZ/Hydroxyglut_hydro"/>
</dbReference>